<dbReference type="Pfam" id="PF11706">
    <property type="entry name" value="zf-CGNR"/>
    <property type="match status" value="1"/>
</dbReference>
<name>A0A1H2M4C8_9ACTN</name>
<gene>
    <name evidence="2" type="ORF">SAMN04488544_1383</name>
</gene>
<evidence type="ECO:0000313" key="3">
    <source>
        <dbReference type="Proteomes" id="UP000198825"/>
    </source>
</evidence>
<sequence length="203" mass="21494">MPLTLAPLTVTGQDGDVAFSFAGSNLALDFVGTLNERRTDRVENLLVPADVGRWLHEAGVLDAEPGVDDETLASAVALREALFALVERLLDAPEEALPADALAVVNEAAARPGPTLTLRPDRSVARSGSWRAGLTAVARDGLALAEPGEGVLKWCAEPTCTHPFLDRSRGHRRRWCEMAGCGDRAKAAAYRARRRASGASTGG</sequence>
<dbReference type="InterPro" id="IPR010852">
    <property type="entry name" value="ABATE"/>
</dbReference>
<dbReference type="STRING" id="546874.SAMN04488544_1383"/>
<dbReference type="EMBL" id="LT629799">
    <property type="protein sequence ID" value="SDU88100.1"/>
    <property type="molecule type" value="Genomic_DNA"/>
</dbReference>
<dbReference type="AlphaFoldDB" id="A0A1H2M4C8"/>
<dbReference type="Pfam" id="PF07336">
    <property type="entry name" value="ABATE"/>
    <property type="match status" value="1"/>
</dbReference>
<dbReference type="PANTHER" id="PTHR35525:SF3">
    <property type="entry name" value="BLL6575 PROTEIN"/>
    <property type="match status" value="1"/>
</dbReference>
<accession>A0A1H2M4C8</accession>
<organism evidence="2 3">
    <name type="scientific">Microlunatus sagamiharensis</name>
    <dbReference type="NCBI Taxonomy" id="546874"/>
    <lineage>
        <taxon>Bacteria</taxon>
        <taxon>Bacillati</taxon>
        <taxon>Actinomycetota</taxon>
        <taxon>Actinomycetes</taxon>
        <taxon>Propionibacteriales</taxon>
        <taxon>Propionibacteriaceae</taxon>
        <taxon>Microlunatus</taxon>
    </lineage>
</organism>
<protein>
    <submittedName>
        <fullName evidence="2">Conserved protein containing a Zn-ribbon-like motif, possibly RNA-binding</fullName>
    </submittedName>
</protein>
<feature type="domain" description="Zinc finger CGNR" evidence="1">
    <location>
        <begin position="152"/>
        <end position="194"/>
    </location>
</feature>
<dbReference type="Proteomes" id="UP000198825">
    <property type="component" value="Chromosome I"/>
</dbReference>
<evidence type="ECO:0000259" key="1">
    <source>
        <dbReference type="Pfam" id="PF11706"/>
    </source>
</evidence>
<dbReference type="PANTHER" id="PTHR35525">
    <property type="entry name" value="BLL6575 PROTEIN"/>
    <property type="match status" value="1"/>
</dbReference>
<dbReference type="InterPro" id="IPR021005">
    <property type="entry name" value="Znf_CGNR"/>
</dbReference>
<reference evidence="3" key="1">
    <citation type="submission" date="2016-10" db="EMBL/GenBank/DDBJ databases">
        <authorList>
            <person name="Varghese N."/>
            <person name="Submissions S."/>
        </authorList>
    </citation>
    <scope>NUCLEOTIDE SEQUENCE [LARGE SCALE GENOMIC DNA]</scope>
    <source>
        <strain evidence="3">DSM 21743</strain>
    </source>
</reference>
<evidence type="ECO:0000313" key="2">
    <source>
        <dbReference type="EMBL" id="SDU88100.1"/>
    </source>
</evidence>
<proteinExistence type="predicted"/>
<dbReference type="OrthoDB" id="123307at2"/>
<dbReference type="InterPro" id="IPR023286">
    <property type="entry name" value="ABATE_dom_sf"/>
</dbReference>
<keyword evidence="3" id="KW-1185">Reference proteome</keyword>
<dbReference type="Gene3D" id="1.10.3300.10">
    <property type="entry name" value="Jann2411-like domain"/>
    <property type="match status" value="1"/>
</dbReference>
<dbReference type="SUPFAM" id="SSF160904">
    <property type="entry name" value="Jann2411-like"/>
    <property type="match status" value="1"/>
</dbReference>